<dbReference type="EMBL" id="JACHMH010000001">
    <property type="protein sequence ID" value="MBB4681810.1"/>
    <property type="molecule type" value="Genomic_DNA"/>
</dbReference>
<keyword evidence="1" id="KW-0472">Membrane</keyword>
<proteinExistence type="predicted"/>
<dbReference type="Proteomes" id="UP000533598">
    <property type="component" value="Unassembled WGS sequence"/>
</dbReference>
<dbReference type="AlphaFoldDB" id="A0A7W7CIL8"/>
<protein>
    <submittedName>
        <fullName evidence="2">Uncharacterized protein</fullName>
    </submittedName>
</protein>
<keyword evidence="3" id="KW-1185">Reference proteome</keyword>
<evidence type="ECO:0000256" key="1">
    <source>
        <dbReference type="SAM" id="Phobius"/>
    </source>
</evidence>
<sequence length="38" mass="4224">MDERHVVLSTVALTLGAVLLSVAFAYRKGHGRRRDRDG</sequence>
<accession>A0A7W7CIL8</accession>
<organism evidence="2 3">
    <name type="scientific">Crossiella cryophila</name>
    <dbReference type="NCBI Taxonomy" id="43355"/>
    <lineage>
        <taxon>Bacteria</taxon>
        <taxon>Bacillati</taxon>
        <taxon>Actinomycetota</taxon>
        <taxon>Actinomycetes</taxon>
        <taxon>Pseudonocardiales</taxon>
        <taxon>Pseudonocardiaceae</taxon>
        <taxon>Crossiella</taxon>
    </lineage>
</organism>
<comment type="caution">
    <text evidence="2">The sequence shown here is derived from an EMBL/GenBank/DDBJ whole genome shotgun (WGS) entry which is preliminary data.</text>
</comment>
<evidence type="ECO:0000313" key="3">
    <source>
        <dbReference type="Proteomes" id="UP000533598"/>
    </source>
</evidence>
<reference evidence="2 3" key="1">
    <citation type="submission" date="2020-08" db="EMBL/GenBank/DDBJ databases">
        <title>Sequencing the genomes of 1000 actinobacteria strains.</title>
        <authorList>
            <person name="Klenk H.-P."/>
        </authorList>
    </citation>
    <scope>NUCLEOTIDE SEQUENCE [LARGE SCALE GENOMIC DNA]</scope>
    <source>
        <strain evidence="2 3">DSM 44230</strain>
    </source>
</reference>
<name>A0A7W7CIL8_9PSEU</name>
<keyword evidence="1" id="KW-0812">Transmembrane</keyword>
<keyword evidence="1" id="KW-1133">Transmembrane helix</keyword>
<evidence type="ECO:0000313" key="2">
    <source>
        <dbReference type="EMBL" id="MBB4681810.1"/>
    </source>
</evidence>
<feature type="transmembrane region" description="Helical" evidence="1">
    <location>
        <begin position="6"/>
        <end position="26"/>
    </location>
</feature>
<gene>
    <name evidence="2" type="ORF">HNR67_007928</name>
</gene>